<dbReference type="AlphaFoldDB" id="A0A1T5P1U9"/>
<feature type="signal peptide" evidence="1">
    <location>
        <begin position="1"/>
        <end position="22"/>
    </location>
</feature>
<dbReference type="Proteomes" id="UP000190166">
    <property type="component" value="Unassembled WGS sequence"/>
</dbReference>
<proteinExistence type="predicted"/>
<evidence type="ECO:0000313" key="3">
    <source>
        <dbReference type="Proteomes" id="UP000190166"/>
    </source>
</evidence>
<keyword evidence="1" id="KW-0732">Signal</keyword>
<dbReference type="STRING" id="393003.SAMN05660461_3533"/>
<accession>A0A1T5P1U9</accession>
<protein>
    <submittedName>
        <fullName evidence="2">Uncharacterized protein</fullName>
    </submittedName>
</protein>
<feature type="chain" id="PRO_5012888554" evidence="1">
    <location>
        <begin position="23"/>
        <end position="247"/>
    </location>
</feature>
<dbReference type="EMBL" id="FUZZ01000002">
    <property type="protein sequence ID" value="SKD06721.1"/>
    <property type="molecule type" value="Genomic_DNA"/>
</dbReference>
<dbReference type="PROSITE" id="PS51257">
    <property type="entry name" value="PROKAR_LIPOPROTEIN"/>
    <property type="match status" value="1"/>
</dbReference>
<dbReference type="RefSeq" id="WP_143313626.1">
    <property type="nucleotide sequence ID" value="NZ_FUZZ01000002.1"/>
</dbReference>
<sequence length="247" mass="28208">MMSKYRLLSLLVVLLVFISCNKEDETTRAINVEVWGYNIGDAELETSIDTTIYRNFTTLPNKPVTFSKIYTFHASKKESALKIKDKTSGKDVFQQQLNLSSGKLELFFPFVYINGNELKIEIPAADSSTNKLSFYIHYPKSSDALDIFLQNETGQITYIAKNVKPGTWIHADYMPEEGFQDKSKSYNLYFTKTGTIDSWYFEDSELISKVGEAGLLLPKNVEKGLVRTYFVTPGNLQLDVIRLFKRP</sequence>
<name>A0A1T5P1U9_9BACT</name>
<evidence type="ECO:0000313" key="2">
    <source>
        <dbReference type="EMBL" id="SKD06721.1"/>
    </source>
</evidence>
<gene>
    <name evidence="2" type="ORF">SAMN05660461_3533</name>
</gene>
<reference evidence="2 3" key="1">
    <citation type="submission" date="2017-02" db="EMBL/GenBank/DDBJ databases">
        <authorList>
            <person name="Peterson S.W."/>
        </authorList>
    </citation>
    <scope>NUCLEOTIDE SEQUENCE [LARGE SCALE GENOMIC DNA]</scope>
    <source>
        <strain evidence="2 3">DSM 18108</strain>
    </source>
</reference>
<keyword evidence="3" id="KW-1185">Reference proteome</keyword>
<organism evidence="2 3">
    <name type="scientific">Chitinophaga ginsengisegetis</name>
    <dbReference type="NCBI Taxonomy" id="393003"/>
    <lineage>
        <taxon>Bacteria</taxon>
        <taxon>Pseudomonadati</taxon>
        <taxon>Bacteroidota</taxon>
        <taxon>Chitinophagia</taxon>
        <taxon>Chitinophagales</taxon>
        <taxon>Chitinophagaceae</taxon>
        <taxon>Chitinophaga</taxon>
    </lineage>
</organism>
<evidence type="ECO:0000256" key="1">
    <source>
        <dbReference type="SAM" id="SignalP"/>
    </source>
</evidence>